<evidence type="ECO:0000313" key="2">
    <source>
        <dbReference type="Proteomes" id="UP000644441"/>
    </source>
</evidence>
<evidence type="ECO:0000313" key="1">
    <source>
        <dbReference type="EMBL" id="MBF5053706.1"/>
    </source>
</evidence>
<protein>
    <submittedName>
        <fullName evidence="1">Uncharacterized protein</fullName>
    </submittedName>
</protein>
<name>A0ABS0AJP1_9GAMM</name>
<dbReference type="Proteomes" id="UP000644441">
    <property type="component" value="Unassembled WGS sequence"/>
</dbReference>
<reference evidence="1 2" key="1">
    <citation type="submission" date="2012-09" db="EMBL/GenBank/DDBJ databases">
        <title>Genome Sequence of alkane-degrading Bacterium Alcanivorax venustensis ISO4.</title>
        <authorList>
            <person name="Lai Q."/>
            <person name="Shao Z."/>
        </authorList>
    </citation>
    <scope>NUCLEOTIDE SEQUENCE [LARGE SCALE GENOMIC DNA]</scope>
    <source>
        <strain evidence="1 2">ISO4</strain>
    </source>
</reference>
<sequence>MIEKFIAKVPSRIWADGRPAKARQWDAEFNVAAWARISGKPGTVQLLVRYLDTNNDQAILVDAAEVNGDGSALLSGLVRLRFNDSVEQVQVSLRLSDPGMRYVVEELYMQRRGTALRPQDKLISNY</sequence>
<gene>
    <name evidence="1" type="ORF">ISO4_02308</name>
</gene>
<comment type="caution">
    <text evidence="1">The sequence shown here is derived from an EMBL/GenBank/DDBJ whole genome shotgun (WGS) entry which is preliminary data.</text>
</comment>
<dbReference type="GeneID" id="99767849"/>
<keyword evidence="2" id="KW-1185">Reference proteome</keyword>
<organism evidence="1 2">
    <name type="scientific">Alloalcanivorax venustensis ISO4</name>
    <dbReference type="NCBI Taxonomy" id="1177184"/>
    <lineage>
        <taxon>Bacteria</taxon>
        <taxon>Pseudomonadati</taxon>
        <taxon>Pseudomonadota</taxon>
        <taxon>Gammaproteobacteria</taxon>
        <taxon>Oceanospirillales</taxon>
        <taxon>Alcanivoracaceae</taxon>
        <taxon>Alloalcanivorax</taxon>
    </lineage>
</organism>
<dbReference type="EMBL" id="ARXR01000020">
    <property type="protein sequence ID" value="MBF5053706.1"/>
    <property type="molecule type" value="Genomic_DNA"/>
</dbReference>
<accession>A0ABS0AJP1</accession>
<proteinExistence type="predicted"/>
<dbReference type="RefSeq" id="WP_142949795.1">
    <property type="nucleotide sequence ID" value="NZ_ARXR01000020.1"/>
</dbReference>